<dbReference type="PANTHER" id="PTHR30154">
    <property type="entry name" value="LEUCINE-RESPONSIVE REGULATORY PROTEIN"/>
    <property type="match status" value="1"/>
</dbReference>
<evidence type="ECO:0000259" key="4">
    <source>
        <dbReference type="PROSITE" id="PS50956"/>
    </source>
</evidence>
<dbReference type="SMART" id="SM00344">
    <property type="entry name" value="HTH_ASNC"/>
    <property type="match status" value="1"/>
</dbReference>
<dbReference type="InterPro" id="IPR036388">
    <property type="entry name" value="WH-like_DNA-bd_sf"/>
</dbReference>
<dbReference type="InterPro" id="IPR000485">
    <property type="entry name" value="AsnC-type_HTH_dom"/>
</dbReference>
<proteinExistence type="predicted"/>
<evidence type="ECO:0000256" key="1">
    <source>
        <dbReference type="ARBA" id="ARBA00023015"/>
    </source>
</evidence>
<gene>
    <name evidence="5" type="ORF">GCM10010422_22590</name>
</gene>
<keyword evidence="6" id="KW-1185">Reference proteome</keyword>
<feature type="domain" description="HTH asnC-type" evidence="4">
    <location>
        <begin position="5"/>
        <end position="75"/>
    </location>
</feature>
<evidence type="ECO:0000256" key="3">
    <source>
        <dbReference type="ARBA" id="ARBA00023163"/>
    </source>
</evidence>
<organism evidence="5 6">
    <name type="scientific">Streptomyces graminearus</name>
    <dbReference type="NCBI Taxonomy" id="284030"/>
    <lineage>
        <taxon>Bacteria</taxon>
        <taxon>Bacillati</taxon>
        <taxon>Actinomycetota</taxon>
        <taxon>Actinomycetes</taxon>
        <taxon>Kitasatosporales</taxon>
        <taxon>Streptomycetaceae</taxon>
        <taxon>Streptomyces</taxon>
    </lineage>
</organism>
<dbReference type="Pfam" id="PF13404">
    <property type="entry name" value="HTH_AsnC-type"/>
    <property type="match status" value="1"/>
</dbReference>
<dbReference type="PRINTS" id="PR00033">
    <property type="entry name" value="HTHASNC"/>
</dbReference>
<comment type="caution">
    <text evidence="5">The sequence shown here is derived from an EMBL/GenBank/DDBJ whole genome shotgun (WGS) entry which is preliminary data.</text>
</comment>
<evidence type="ECO:0000256" key="2">
    <source>
        <dbReference type="ARBA" id="ARBA00023125"/>
    </source>
</evidence>
<accession>A0ABN3L800</accession>
<keyword evidence="1" id="KW-0805">Transcription regulation</keyword>
<protein>
    <submittedName>
        <fullName evidence="5">Lrp/AsnC family transcriptional regulator</fullName>
    </submittedName>
</protein>
<dbReference type="PANTHER" id="PTHR30154:SF34">
    <property type="entry name" value="TRANSCRIPTIONAL REGULATOR AZLB"/>
    <property type="match status" value="1"/>
</dbReference>
<sequence>MMTAMDDIDRAILRELQTDGRIAYADLGPKVGLSASAARQRLQRLLDSRAVQVVGVTDPMAMGGQAMALLGIGVDGDPRAVADALAERPEVVYAVLTSGGFDLFAEVVASGPKDLLDFVNDVVRPIEGVRELRSFPYFGIHTHRFLWDVG</sequence>
<dbReference type="Gene3D" id="1.10.10.10">
    <property type="entry name" value="Winged helix-like DNA-binding domain superfamily/Winged helix DNA-binding domain"/>
    <property type="match status" value="1"/>
</dbReference>
<keyword evidence="3" id="KW-0804">Transcription</keyword>
<evidence type="ECO:0000313" key="5">
    <source>
        <dbReference type="EMBL" id="GAA2478090.1"/>
    </source>
</evidence>
<dbReference type="InterPro" id="IPR019888">
    <property type="entry name" value="Tscrpt_reg_AsnC-like"/>
</dbReference>
<dbReference type="InterPro" id="IPR019887">
    <property type="entry name" value="Tscrpt_reg_AsnC/Lrp_C"/>
</dbReference>
<dbReference type="InterPro" id="IPR036390">
    <property type="entry name" value="WH_DNA-bd_sf"/>
</dbReference>
<dbReference type="InterPro" id="IPR011008">
    <property type="entry name" value="Dimeric_a/b-barrel"/>
</dbReference>
<dbReference type="Pfam" id="PF01037">
    <property type="entry name" value="AsnC_trans_reg"/>
    <property type="match status" value="1"/>
</dbReference>
<keyword evidence="2" id="KW-0238">DNA-binding</keyword>
<dbReference type="PROSITE" id="PS50956">
    <property type="entry name" value="HTH_ASNC_2"/>
    <property type="match status" value="1"/>
</dbReference>
<dbReference type="EMBL" id="BAAATL010000010">
    <property type="protein sequence ID" value="GAA2478090.1"/>
    <property type="molecule type" value="Genomic_DNA"/>
</dbReference>
<dbReference type="SUPFAM" id="SSF46785">
    <property type="entry name" value="Winged helix' DNA-binding domain"/>
    <property type="match status" value="1"/>
</dbReference>
<name>A0ABN3L800_9ACTN</name>
<evidence type="ECO:0000313" key="6">
    <source>
        <dbReference type="Proteomes" id="UP001501721"/>
    </source>
</evidence>
<dbReference type="SUPFAM" id="SSF54909">
    <property type="entry name" value="Dimeric alpha+beta barrel"/>
    <property type="match status" value="1"/>
</dbReference>
<dbReference type="Gene3D" id="3.30.70.920">
    <property type="match status" value="1"/>
</dbReference>
<dbReference type="Proteomes" id="UP001501721">
    <property type="component" value="Unassembled WGS sequence"/>
</dbReference>
<reference evidence="5 6" key="1">
    <citation type="journal article" date="2019" name="Int. J. Syst. Evol. Microbiol.">
        <title>The Global Catalogue of Microorganisms (GCM) 10K type strain sequencing project: providing services to taxonomists for standard genome sequencing and annotation.</title>
        <authorList>
            <consortium name="The Broad Institute Genomics Platform"/>
            <consortium name="The Broad Institute Genome Sequencing Center for Infectious Disease"/>
            <person name="Wu L."/>
            <person name="Ma J."/>
        </authorList>
    </citation>
    <scope>NUCLEOTIDE SEQUENCE [LARGE SCALE GENOMIC DNA]</scope>
    <source>
        <strain evidence="5 6">JCM 6923</strain>
    </source>
</reference>